<dbReference type="PANTHER" id="PTHR33931:SF2">
    <property type="entry name" value="HOLIN-LIKE PROTEIN CIDA"/>
    <property type="match status" value="1"/>
</dbReference>
<sequence length="124" mass="13870">MLKVCKIIIQIAFLYGIYLIGQWIQEALNLFVPGSVIGLIILFILLSTNVVKDVWVEKGADFFVKHLTLFFIPATVGIINYYKVFSGKGFFLIVIVLVSTVLVMAGSGLVTQWMMRGKEVEHDG</sequence>
<evidence type="ECO:0000256" key="3">
    <source>
        <dbReference type="ARBA" id="ARBA00022692"/>
    </source>
</evidence>
<reference evidence="7 8" key="1">
    <citation type="submission" date="2021-03" db="EMBL/GenBank/DDBJ databases">
        <title>Genomic Encyclopedia of Type Strains, Phase IV (KMG-IV): sequencing the most valuable type-strain genomes for metagenomic binning, comparative biology and taxonomic classification.</title>
        <authorList>
            <person name="Goeker M."/>
        </authorList>
    </citation>
    <scope>NUCLEOTIDE SEQUENCE [LARGE SCALE GENOMIC DNA]</scope>
    <source>
        <strain evidence="7 8">DSM 21085</strain>
    </source>
</reference>
<evidence type="ECO:0000313" key="8">
    <source>
        <dbReference type="Proteomes" id="UP001519328"/>
    </source>
</evidence>
<dbReference type="EMBL" id="JAGGKK010000011">
    <property type="protein sequence ID" value="MBP1949327.1"/>
    <property type="molecule type" value="Genomic_DNA"/>
</dbReference>
<feature type="transmembrane region" description="Helical" evidence="6">
    <location>
        <begin position="30"/>
        <end position="51"/>
    </location>
</feature>
<evidence type="ECO:0000256" key="1">
    <source>
        <dbReference type="ARBA" id="ARBA00004651"/>
    </source>
</evidence>
<feature type="transmembrane region" description="Helical" evidence="6">
    <location>
        <begin position="63"/>
        <end position="84"/>
    </location>
</feature>
<evidence type="ECO:0000313" key="7">
    <source>
        <dbReference type="EMBL" id="MBP1949327.1"/>
    </source>
</evidence>
<keyword evidence="4 6" id="KW-1133">Transmembrane helix</keyword>
<protein>
    <submittedName>
        <fullName evidence="7">Holin-like protein</fullName>
    </submittedName>
</protein>
<keyword evidence="2" id="KW-1003">Cell membrane</keyword>
<keyword evidence="8" id="KW-1185">Reference proteome</keyword>
<evidence type="ECO:0000256" key="2">
    <source>
        <dbReference type="ARBA" id="ARBA00022475"/>
    </source>
</evidence>
<accession>A0ABS4HEI4</accession>
<comment type="caution">
    <text evidence="7">The sequence shown here is derived from an EMBL/GenBank/DDBJ whole genome shotgun (WGS) entry which is preliminary data.</text>
</comment>
<keyword evidence="3 6" id="KW-0812">Transmembrane</keyword>
<proteinExistence type="predicted"/>
<name>A0ABS4HEI4_9BACI</name>
<dbReference type="Pfam" id="PF03788">
    <property type="entry name" value="LrgA"/>
    <property type="match status" value="1"/>
</dbReference>
<feature type="transmembrane region" description="Helical" evidence="6">
    <location>
        <begin position="7"/>
        <end position="24"/>
    </location>
</feature>
<evidence type="ECO:0000256" key="5">
    <source>
        <dbReference type="ARBA" id="ARBA00023136"/>
    </source>
</evidence>
<keyword evidence="5 6" id="KW-0472">Membrane</keyword>
<feature type="transmembrane region" description="Helical" evidence="6">
    <location>
        <begin position="90"/>
        <end position="110"/>
    </location>
</feature>
<dbReference type="PANTHER" id="PTHR33931">
    <property type="entry name" value="HOLIN-LIKE PROTEIN CIDA-RELATED"/>
    <property type="match status" value="1"/>
</dbReference>
<gene>
    <name evidence="7" type="ORF">J2Z82_002264</name>
</gene>
<comment type="subcellular location">
    <subcellularLocation>
        <location evidence="1">Cell membrane</location>
        <topology evidence="1">Multi-pass membrane protein</topology>
    </subcellularLocation>
</comment>
<dbReference type="RefSeq" id="WP_209480832.1">
    <property type="nucleotide sequence ID" value="NZ_JAGGKK010000011.1"/>
</dbReference>
<dbReference type="Proteomes" id="UP001519328">
    <property type="component" value="Unassembled WGS sequence"/>
</dbReference>
<organism evidence="7 8">
    <name type="scientific">Virgibacillus litoralis</name>
    <dbReference type="NCBI Taxonomy" id="578221"/>
    <lineage>
        <taxon>Bacteria</taxon>
        <taxon>Bacillati</taxon>
        <taxon>Bacillota</taxon>
        <taxon>Bacilli</taxon>
        <taxon>Bacillales</taxon>
        <taxon>Bacillaceae</taxon>
        <taxon>Virgibacillus</taxon>
    </lineage>
</organism>
<evidence type="ECO:0000256" key="6">
    <source>
        <dbReference type="SAM" id="Phobius"/>
    </source>
</evidence>
<dbReference type="NCBIfam" id="NF002460">
    <property type="entry name" value="PRK01658.1"/>
    <property type="match status" value="1"/>
</dbReference>
<dbReference type="InterPro" id="IPR005538">
    <property type="entry name" value="LrgA/CidA"/>
</dbReference>
<evidence type="ECO:0000256" key="4">
    <source>
        <dbReference type="ARBA" id="ARBA00022989"/>
    </source>
</evidence>